<dbReference type="EMBL" id="JAHVJA010000033">
    <property type="protein sequence ID" value="MBY6142365.1"/>
    <property type="molecule type" value="Genomic_DNA"/>
</dbReference>
<evidence type="ECO:0000313" key="2">
    <source>
        <dbReference type="EMBL" id="MBY6142365.1"/>
    </source>
</evidence>
<reference evidence="2 3" key="1">
    <citation type="submission" date="2021-06" db="EMBL/GenBank/DDBJ databases">
        <title>50 bacteria genomes isolated from Dapeng, Shenzhen, China.</title>
        <authorList>
            <person name="Zheng W."/>
            <person name="Yu S."/>
            <person name="Huang Y."/>
        </authorList>
    </citation>
    <scope>NUCLEOTIDE SEQUENCE [LARGE SCALE GENOMIC DNA]</scope>
    <source>
        <strain evidence="2 3">DP1N14-2</strain>
    </source>
</reference>
<accession>A0ABS7NME5</accession>
<feature type="region of interest" description="Disordered" evidence="1">
    <location>
        <begin position="1"/>
        <end position="27"/>
    </location>
</feature>
<feature type="region of interest" description="Disordered" evidence="1">
    <location>
        <begin position="88"/>
        <end position="108"/>
    </location>
</feature>
<comment type="caution">
    <text evidence="2">The sequence shown here is derived from an EMBL/GenBank/DDBJ whole genome shotgun (WGS) entry which is preliminary data.</text>
</comment>
<name>A0ABS7NME5_9RHOB</name>
<proteinExistence type="predicted"/>
<dbReference type="Proteomes" id="UP000766629">
    <property type="component" value="Unassembled WGS sequence"/>
</dbReference>
<organism evidence="2 3">
    <name type="scientific">Leisingera daeponensis</name>
    <dbReference type="NCBI Taxonomy" id="405746"/>
    <lineage>
        <taxon>Bacteria</taxon>
        <taxon>Pseudomonadati</taxon>
        <taxon>Pseudomonadota</taxon>
        <taxon>Alphaproteobacteria</taxon>
        <taxon>Rhodobacterales</taxon>
        <taxon>Roseobacteraceae</taxon>
        <taxon>Leisingera</taxon>
    </lineage>
</organism>
<evidence type="ECO:0000313" key="3">
    <source>
        <dbReference type="Proteomes" id="UP000766629"/>
    </source>
</evidence>
<keyword evidence="3" id="KW-1185">Reference proteome</keyword>
<feature type="compositionally biased region" description="Polar residues" evidence="1">
    <location>
        <begin position="1"/>
        <end position="14"/>
    </location>
</feature>
<protein>
    <submittedName>
        <fullName evidence="2">Uncharacterized protein</fullName>
    </submittedName>
</protein>
<gene>
    <name evidence="2" type="ORF">KUV26_23360</name>
</gene>
<dbReference type="RefSeq" id="WP_222505985.1">
    <property type="nucleotide sequence ID" value="NZ_JAHVJA010000033.1"/>
</dbReference>
<sequence length="108" mass="12478">MTIEQKFNSKNVVQISDRAPTPKRQLGKTALQNIPTARELVQKEHLSRIKPSPEDDLFEDIFNRMDDNTFWQIIDMIEAAGFSIYHAGDDTRSGRERYKNLDPSSEHS</sequence>
<evidence type="ECO:0000256" key="1">
    <source>
        <dbReference type="SAM" id="MobiDB-lite"/>
    </source>
</evidence>